<proteinExistence type="predicted"/>
<sequence>MKNKIRTILNMMNDNNNWFYKVIKNVFRRWFLSHGLKVFLES</sequence>
<gene>
    <name evidence="1" type="ORF">NCTC8181_00860</name>
</gene>
<dbReference type="AlphaFoldDB" id="A0A7Z7K8Z7"/>
<organism evidence="1 2">
    <name type="scientific">Streptococcus agalactiae</name>
    <dbReference type="NCBI Taxonomy" id="1311"/>
    <lineage>
        <taxon>Bacteria</taxon>
        <taxon>Bacillati</taxon>
        <taxon>Bacillota</taxon>
        <taxon>Bacilli</taxon>
        <taxon>Lactobacillales</taxon>
        <taxon>Streptococcaceae</taxon>
        <taxon>Streptococcus</taxon>
    </lineage>
</organism>
<evidence type="ECO:0000313" key="1">
    <source>
        <dbReference type="EMBL" id="SQA17881.1"/>
    </source>
</evidence>
<evidence type="ECO:0000313" key="2">
    <source>
        <dbReference type="Proteomes" id="UP000250200"/>
    </source>
</evidence>
<dbReference type="EMBL" id="UAVB01000001">
    <property type="protein sequence ID" value="SQA17881.1"/>
    <property type="molecule type" value="Genomic_DNA"/>
</dbReference>
<reference evidence="1 2" key="1">
    <citation type="submission" date="2018-06" db="EMBL/GenBank/DDBJ databases">
        <authorList>
            <consortium name="Pathogen Informatics"/>
            <person name="Doyle S."/>
        </authorList>
    </citation>
    <scope>NUCLEOTIDE SEQUENCE [LARGE SCALE GENOMIC DNA]</scope>
    <source>
        <strain evidence="1 2">NCTC8181</strain>
    </source>
</reference>
<name>A0A7Z7K8Z7_STRAG</name>
<comment type="caution">
    <text evidence="1">The sequence shown here is derived from an EMBL/GenBank/DDBJ whole genome shotgun (WGS) entry which is preliminary data.</text>
</comment>
<protein>
    <submittedName>
        <fullName evidence="1">Uncharacterized protein</fullName>
    </submittedName>
</protein>
<dbReference type="Proteomes" id="UP000250200">
    <property type="component" value="Unassembled WGS sequence"/>
</dbReference>
<accession>A0A7Z7K8Z7</accession>